<comment type="function">
    <text evidence="4">Dirigent proteins impart stereoselectivity on the phenoxy radical-coupling reaction, yielding optically active lignans from two molecules of coniferyl alcohol in the biosynthesis of lignans, flavonolignans, and alkaloids and thus plays a central role in plant secondary metabolism.</text>
</comment>
<sequence length="193" mass="21407">MTKLILLIPILQFLVLTTIITNPCRAQAKPDHPKWAKTITHNHYEQKTTLQFYFHDNITGDSLTAVKIAQPEDAGPGVSGFGKLFMADEPLTMNPNPESKLLGRAQGMWGWASREGIGLYMAFTYVFYEGIYNGSSVSVLGRNLITEPVREMPVVGGTGLFRMARGFALARTYFINTTSLNAIVGYNVTIFHS</sequence>
<dbReference type="GO" id="GO:0009699">
    <property type="term" value="P:phenylpropanoid biosynthetic process"/>
    <property type="evidence" value="ECO:0007669"/>
    <property type="project" value="UniProtKB-ARBA"/>
</dbReference>
<dbReference type="InterPro" id="IPR004265">
    <property type="entry name" value="Dirigent"/>
</dbReference>
<dbReference type="Gene3D" id="2.40.480.10">
    <property type="entry name" value="Allene oxide cyclase-like"/>
    <property type="match status" value="1"/>
</dbReference>
<dbReference type="AlphaFoldDB" id="A0AAW1GTL3"/>
<comment type="subcellular location">
    <subcellularLocation>
        <location evidence="4">Secreted</location>
        <location evidence="4">Extracellular space</location>
        <location evidence="4">Apoplast</location>
    </subcellularLocation>
</comment>
<dbReference type="EMBL" id="JBDFQZ010000014">
    <property type="protein sequence ID" value="KAK9666820.1"/>
    <property type="molecule type" value="Genomic_DNA"/>
</dbReference>
<comment type="similarity">
    <text evidence="1 4">Belongs to the plant dirigent protein family.</text>
</comment>
<dbReference type="InterPro" id="IPR044859">
    <property type="entry name" value="Allene_oxi_cyc_Dirigent"/>
</dbReference>
<evidence type="ECO:0000256" key="3">
    <source>
        <dbReference type="ARBA" id="ARBA00022525"/>
    </source>
</evidence>
<keyword evidence="4" id="KW-0052">Apoplast</keyword>
<keyword evidence="4" id="KW-0732">Signal</keyword>
<evidence type="ECO:0000256" key="4">
    <source>
        <dbReference type="RuleBase" id="RU363099"/>
    </source>
</evidence>
<dbReference type="PANTHER" id="PTHR21495">
    <property type="entry name" value="NUCLEOPORIN-RELATED"/>
    <property type="match status" value="1"/>
</dbReference>
<keyword evidence="3 4" id="KW-0964">Secreted</keyword>
<evidence type="ECO:0000313" key="5">
    <source>
        <dbReference type="EMBL" id="KAK9666820.1"/>
    </source>
</evidence>
<organism evidence="5 6">
    <name type="scientific">Saponaria officinalis</name>
    <name type="common">Common soapwort</name>
    <name type="synonym">Lychnis saponaria</name>
    <dbReference type="NCBI Taxonomy" id="3572"/>
    <lineage>
        <taxon>Eukaryota</taxon>
        <taxon>Viridiplantae</taxon>
        <taxon>Streptophyta</taxon>
        <taxon>Embryophyta</taxon>
        <taxon>Tracheophyta</taxon>
        <taxon>Spermatophyta</taxon>
        <taxon>Magnoliopsida</taxon>
        <taxon>eudicotyledons</taxon>
        <taxon>Gunneridae</taxon>
        <taxon>Pentapetalae</taxon>
        <taxon>Caryophyllales</taxon>
        <taxon>Caryophyllaceae</taxon>
        <taxon>Caryophylleae</taxon>
        <taxon>Saponaria</taxon>
    </lineage>
</organism>
<dbReference type="GO" id="GO:0048046">
    <property type="term" value="C:apoplast"/>
    <property type="evidence" value="ECO:0007669"/>
    <property type="project" value="UniProtKB-SubCell"/>
</dbReference>
<keyword evidence="6" id="KW-1185">Reference proteome</keyword>
<reference evidence="5" key="1">
    <citation type="submission" date="2024-03" db="EMBL/GenBank/DDBJ databases">
        <title>WGS assembly of Saponaria officinalis var. Norfolk2.</title>
        <authorList>
            <person name="Jenkins J."/>
            <person name="Shu S."/>
            <person name="Grimwood J."/>
            <person name="Barry K."/>
            <person name="Goodstein D."/>
            <person name="Schmutz J."/>
            <person name="Leebens-Mack J."/>
            <person name="Osbourn A."/>
        </authorList>
    </citation>
    <scope>NUCLEOTIDE SEQUENCE [LARGE SCALE GENOMIC DNA]</scope>
    <source>
        <strain evidence="5">JIC</strain>
    </source>
</reference>
<evidence type="ECO:0000256" key="2">
    <source>
        <dbReference type="ARBA" id="ARBA00011738"/>
    </source>
</evidence>
<protein>
    <recommendedName>
        <fullName evidence="4">Dirigent protein</fullName>
    </recommendedName>
</protein>
<comment type="subunit">
    <text evidence="2 4">Homodimer.</text>
</comment>
<evidence type="ECO:0000313" key="6">
    <source>
        <dbReference type="Proteomes" id="UP001443914"/>
    </source>
</evidence>
<dbReference type="Proteomes" id="UP001443914">
    <property type="component" value="Unassembled WGS sequence"/>
</dbReference>
<dbReference type="Pfam" id="PF03018">
    <property type="entry name" value="Dirigent"/>
    <property type="match status" value="1"/>
</dbReference>
<gene>
    <name evidence="5" type="ORF">RND81_14G213400</name>
</gene>
<comment type="caution">
    <text evidence="5">The sequence shown here is derived from an EMBL/GenBank/DDBJ whole genome shotgun (WGS) entry which is preliminary data.</text>
</comment>
<name>A0AAW1GTL3_SAPOF</name>
<proteinExistence type="inferred from homology"/>
<feature type="signal peptide" evidence="4">
    <location>
        <begin position="1"/>
        <end position="28"/>
    </location>
</feature>
<feature type="chain" id="PRO_5043106665" description="Dirigent protein" evidence="4">
    <location>
        <begin position="29"/>
        <end position="193"/>
    </location>
</feature>
<evidence type="ECO:0000256" key="1">
    <source>
        <dbReference type="ARBA" id="ARBA00010746"/>
    </source>
</evidence>
<accession>A0AAW1GTL3</accession>